<name>A0AAE0RNT1_9BIVA</name>
<dbReference type="Gene3D" id="1.25.10.10">
    <property type="entry name" value="Leucine-rich Repeat Variant"/>
    <property type="match status" value="1"/>
</dbReference>
<reference evidence="3" key="1">
    <citation type="journal article" date="2021" name="Genome Biol. Evol.">
        <title>A High-Quality Reference Genome for a Parasitic Bivalve with Doubly Uniparental Inheritance (Bivalvia: Unionida).</title>
        <authorList>
            <person name="Smith C.H."/>
        </authorList>
    </citation>
    <scope>NUCLEOTIDE SEQUENCE</scope>
    <source>
        <strain evidence="3">CHS0354</strain>
    </source>
</reference>
<dbReference type="InterPro" id="IPR011989">
    <property type="entry name" value="ARM-like"/>
</dbReference>
<dbReference type="AlphaFoldDB" id="A0AAE0RNT1"/>
<accession>A0AAE0RNT1</accession>
<gene>
    <name evidence="3" type="ORF">CHS0354_017567</name>
</gene>
<protein>
    <recommendedName>
        <fullName evidence="2">TIR domain-containing protein</fullName>
    </recommendedName>
</protein>
<evidence type="ECO:0000313" key="4">
    <source>
        <dbReference type="Proteomes" id="UP001195483"/>
    </source>
</evidence>
<dbReference type="PANTHER" id="PTHR46270">
    <property type="entry name" value="ARMADILLO-TYPE FOLD-RELATED"/>
    <property type="match status" value="1"/>
</dbReference>
<organism evidence="3 4">
    <name type="scientific">Potamilus streckersoni</name>
    <dbReference type="NCBI Taxonomy" id="2493646"/>
    <lineage>
        <taxon>Eukaryota</taxon>
        <taxon>Metazoa</taxon>
        <taxon>Spiralia</taxon>
        <taxon>Lophotrochozoa</taxon>
        <taxon>Mollusca</taxon>
        <taxon>Bivalvia</taxon>
        <taxon>Autobranchia</taxon>
        <taxon>Heteroconchia</taxon>
        <taxon>Palaeoheterodonta</taxon>
        <taxon>Unionida</taxon>
        <taxon>Unionoidea</taxon>
        <taxon>Unionidae</taxon>
        <taxon>Ambleminae</taxon>
        <taxon>Lampsilini</taxon>
        <taxon>Potamilus</taxon>
    </lineage>
</organism>
<evidence type="ECO:0000256" key="1">
    <source>
        <dbReference type="SAM" id="MobiDB-lite"/>
    </source>
</evidence>
<proteinExistence type="predicted"/>
<evidence type="ECO:0000259" key="2">
    <source>
        <dbReference type="Pfam" id="PF13676"/>
    </source>
</evidence>
<keyword evidence="4" id="KW-1185">Reference proteome</keyword>
<dbReference type="InterPro" id="IPR016024">
    <property type="entry name" value="ARM-type_fold"/>
</dbReference>
<feature type="domain" description="TIR" evidence="2">
    <location>
        <begin position="440"/>
        <end position="560"/>
    </location>
</feature>
<dbReference type="Gene3D" id="3.40.50.10140">
    <property type="entry name" value="Toll/interleukin-1 receptor homology (TIR) domain"/>
    <property type="match status" value="1"/>
</dbReference>
<dbReference type="Pfam" id="PF13676">
    <property type="entry name" value="TIR_2"/>
    <property type="match status" value="1"/>
</dbReference>
<reference evidence="3" key="2">
    <citation type="journal article" date="2021" name="Genome Biol. Evol.">
        <title>Developing a high-quality reference genome for a parasitic bivalve with doubly uniparental inheritance (Bivalvia: Unionida).</title>
        <authorList>
            <person name="Smith C.H."/>
        </authorList>
    </citation>
    <scope>NUCLEOTIDE SEQUENCE</scope>
    <source>
        <strain evidence="3">CHS0354</strain>
        <tissue evidence="3">Mantle</tissue>
    </source>
</reference>
<dbReference type="InterPro" id="IPR000225">
    <property type="entry name" value="Armadillo"/>
</dbReference>
<dbReference type="EMBL" id="JAEAOA010001088">
    <property type="protein sequence ID" value="KAK3576897.1"/>
    <property type="molecule type" value="Genomic_DNA"/>
</dbReference>
<dbReference type="SUPFAM" id="SSF52200">
    <property type="entry name" value="Toll/Interleukin receptor TIR domain"/>
    <property type="match status" value="1"/>
</dbReference>
<dbReference type="Proteomes" id="UP001195483">
    <property type="component" value="Unassembled WGS sequence"/>
</dbReference>
<comment type="caution">
    <text evidence="3">The sequence shown here is derived from an EMBL/GenBank/DDBJ whole genome shotgun (WGS) entry which is preliminary data.</text>
</comment>
<dbReference type="InterPro" id="IPR000157">
    <property type="entry name" value="TIR_dom"/>
</dbReference>
<evidence type="ECO:0000313" key="3">
    <source>
        <dbReference type="EMBL" id="KAK3576897.1"/>
    </source>
</evidence>
<reference evidence="3" key="3">
    <citation type="submission" date="2023-05" db="EMBL/GenBank/DDBJ databases">
        <authorList>
            <person name="Smith C.H."/>
        </authorList>
    </citation>
    <scope>NUCLEOTIDE SEQUENCE</scope>
    <source>
        <strain evidence="3">CHS0354</strain>
        <tissue evidence="3">Mantle</tissue>
    </source>
</reference>
<dbReference type="InterPro" id="IPR035897">
    <property type="entry name" value="Toll_tir_struct_dom_sf"/>
</dbReference>
<sequence>MGTSASFPSSKLESDILKNDFKMDQSLEHEINSKPSESNHRAVGKEEDEDKELKARIERTFQRYNTAIDNIQTIHSGKNNNRNWKEDLLQNLICLLVVYEEIGEIYNFAYDVALRYRREAGKQMCKTKTTKVIMDVVIDCWRVCYITKDDTNVTNAMTIMDIATVILWNYSDSNPDVSCDIVQEESFIEMLKTILTSSKPSIDTEDNKIKYEYDLIKGALCIIYNVSQVDQTISCLRSFDIVATITPFLDANDDELRLVTLATLANIIDEKQSEVLKDKHDVIQLLLTTLEEALKRDNHRHNGWTAKECGLCVRRLARNDANKKPLVEMGCLRQLVKLAKGKTVEEQREAVGAIWVLAFDKDNQRKILELTELKIIELLVKCKDTSQDKEVRKAADSTLWNLREQLQNHEKYKHIANSYVKKNIPDSIEKEVVKKKKGHVMISYNWGHQKELIKISDILKERGFPVWMDINNMGSSILQDMAKAIEDASVVLVCYSRKYKDSPNCRAEAEYAFEERKEIIPLKMDRDYKRDGWLAMVITGKKFIDFSGKYPFESKLEELCQRLASIFEKEDIEPIKSQKTRKIHTIKADDVDGGPLLETSRSVSYSAPKTSVASLRMWTSNDVDNWINKHSLPRKVFGRLTGRDLAGLVTMRSEAPECFYNCLKTDLKIKSFATIDMFIEALDDLRN</sequence>
<feature type="region of interest" description="Disordered" evidence="1">
    <location>
        <begin position="29"/>
        <end position="51"/>
    </location>
</feature>
<dbReference type="SUPFAM" id="SSF48371">
    <property type="entry name" value="ARM repeat"/>
    <property type="match status" value="1"/>
</dbReference>
<dbReference type="GO" id="GO:0007165">
    <property type="term" value="P:signal transduction"/>
    <property type="evidence" value="ECO:0007669"/>
    <property type="project" value="InterPro"/>
</dbReference>
<dbReference type="PANTHER" id="PTHR46270:SF2">
    <property type="entry name" value="TIR DOMAIN-CONTAINING PROTEIN"/>
    <property type="match status" value="1"/>
</dbReference>
<dbReference type="SMART" id="SM00185">
    <property type="entry name" value="ARM"/>
    <property type="match status" value="4"/>
</dbReference>